<evidence type="ECO:0000256" key="1">
    <source>
        <dbReference type="ARBA" id="ARBA00007613"/>
    </source>
</evidence>
<accession>A0A098LHT8</accession>
<comment type="similarity">
    <text evidence="1">Belongs to the outer membrane factor (OMF) (TC 1.B.17) family.</text>
</comment>
<dbReference type="PANTHER" id="PTHR30203:SF24">
    <property type="entry name" value="BLR4935 PROTEIN"/>
    <property type="match status" value="1"/>
</dbReference>
<dbReference type="OrthoDB" id="712316at2"/>
<dbReference type="PANTHER" id="PTHR30203">
    <property type="entry name" value="OUTER MEMBRANE CATION EFFLUX PROTEIN"/>
    <property type="match status" value="1"/>
</dbReference>
<organism evidence="2 3">
    <name type="scientific">Sporocytophaga myxococcoides</name>
    <dbReference type="NCBI Taxonomy" id="153721"/>
    <lineage>
        <taxon>Bacteria</taxon>
        <taxon>Pseudomonadati</taxon>
        <taxon>Bacteroidota</taxon>
        <taxon>Cytophagia</taxon>
        <taxon>Cytophagales</taxon>
        <taxon>Cytophagaceae</taxon>
        <taxon>Sporocytophaga</taxon>
    </lineage>
</organism>
<dbReference type="Proteomes" id="UP000030185">
    <property type="component" value="Unassembled WGS sequence"/>
</dbReference>
<protein>
    <recommendedName>
        <fullName evidence="4">Transporter</fullName>
    </recommendedName>
</protein>
<evidence type="ECO:0000313" key="3">
    <source>
        <dbReference type="Proteomes" id="UP000030185"/>
    </source>
</evidence>
<comment type="caution">
    <text evidence="2">The sequence shown here is derived from an EMBL/GenBank/DDBJ whole genome shotgun (WGS) entry which is preliminary data.</text>
</comment>
<gene>
    <name evidence="2" type="ORF">MYP_3781</name>
</gene>
<proteinExistence type="inferred from homology"/>
<dbReference type="SUPFAM" id="SSF56954">
    <property type="entry name" value="Outer membrane efflux proteins (OEP)"/>
    <property type="match status" value="1"/>
</dbReference>
<dbReference type="Gene3D" id="1.20.1600.10">
    <property type="entry name" value="Outer membrane efflux proteins (OEP)"/>
    <property type="match status" value="1"/>
</dbReference>
<dbReference type="InterPro" id="IPR010131">
    <property type="entry name" value="MdtP/NodT-like"/>
</dbReference>
<dbReference type="STRING" id="153721.MYP_3781"/>
<evidence type="ECO:0000313" key="2">
    <source>
        <dbReference type="EMBL" id="GAL86551.1"/>
    </source>
</evidence>
<dbReference type="Pfam" id="PF02321">
    <property type="entry name" value="OEP"/>
    <property type="match status" value="1"/>
</dbReference>
<sequence length="416" mass="48292">MKNIYLVFVLCVHSVFAQTKVSFKEALSLSRKNNLFLKTVVYDSSIANADIVSAGLRPNPVFNNQFLQIGAARNSPFPERGGYFNASSRQVWYQFTKQFQTFHKRNYKIEYAEVNSFITKKNIQETERNLLLNVSLKYLELWLYKKNLDLLETVKANIDTLVHINKVRLKNEVITPSELIRTKILFEQYSLQERNTMRTYLNELKTLEIFLGTSDSIEIEASDSLFSETFIEPLDTMLKMAFEKRPDVAALNYEKELSKVNEKLQKAYAMPNVEAGGIYNPQNSVGYYGTYLTLPIPFFDRNQGEIQKAKVMKLKTETAFEALILQVTVELRNSYSTYLQKKDNVIQVQLILDQSKEVLEIVRYAYLKGNTTIIDFLEAQRTFYDAMLIHNQAQYDLKRSQIELLYVSSLLDKLTM</sequence>
<dbReference type="AlphaFoldDB" id="A0A098LHT8"/>
<name>A0A098LHT8_9BACT</name>
<dbReference type="GO" id="GO:0015562">
    <property type="term" value="F:efflux transmembrane transporter activity"/>
    <property type="evidence" value="ECO:0007669"/>
    <property type="project" value="InterPro"/>
</dbReference>
<evidence type="ECO:0008006" key="4">
    <source>
        <dbReference type="Google" id="ProtNLM"/>
    </source>
</evidence>
<reference evidence="2 3" key="1">
    <citation type="submission" date="2014-09" db="EMBL/GenBank/DDBJ databases">
        <title>Sporocytophaga myxococcoides PG-01 genome sequencing.</title>
        <authorList>
            <person name="Liu L."/>
            <person name="Gao P.J."/>
            <person name="Chen G.J."/>
            <person name="Wang L.S."/>
        </authorList>
    </citation>
    <scope>NUCLEOTIDE SEQUENCE [LARGE SCALE GENOMIC DNA]</scope>
    <source>
        <strain evidence="2 3">PG-01</strain>
    </source>
</reference>
<dbReference type="InterPro" id="IPR003423">
    <property type="entry name" value="OMP_efflux"/>
</dbReference>
<keyword evidence="3" id="KW-1185">Reference proteome</keyword>
<dbReference type="EMBL" id="BBLT01000008">
    <property type="protein sequence ID" value="GAL86551.1"/>
    <property type="molecule type" value="Genomic_DNA"/>
</dbReference>
<dbReference type="eggNOG" id="COG1538">
    <property type="taxonomic scope" value="Bacteria"/>
</dbReference>
<dbReference type="RefSeq" id="WP_045466636.1">
    <property type="nucleotide sequence ID" value="NZ_BBLT01000008.1"/>
</dbReference>